<dbReference type="GO" id="GO:0005634">
    <property type="term" value="C:nucleus"/>
    <property type="evidence" value="ECO:0007669"/>
    <property type="project" value="TreeGrafter"/>
</dbReference>
<feature type="compositionally biased region" description="Low complexity" evidence="7">
    <location>
        <begin position="164"/>
        <end position="176"/>
    </location>
</feature>
<feature type="compositionally biased region" description="Basic and acidic residues" evidence="7">
    <location>
        <begin position="734"/>
        <end position="743"/>
    </location>
</feature>
<accession>A0A9W9S3T2</accession>
<comment type="similarity">
    <text evidence="5">Belongs to the WD repeat cdt2 family.</text>
</comment>
<dbReference type="PROSITE" id="PS50294">
    <property type="entry name" value="WD_REPEATS_REGION"/>
    <property type="match status" value="1"/>
</dbReference>
<evidence type="ECO:0000313" key="8">
    <source>
        <dbReference type="EMBL" id="KAJ5371132.1"/>
    </source>
</evidence>
<comment type="pathway">
    <text evidence="1">Protein modification; protein ubiquitination.</text>
</comment>
<dbReference type="Proteomes" id="UP001147782">
    <property type="component" value="Unassembled WGS sequence"/>
</dbReference>
<dbReference type="InterPro" id="IPR036322">
    <property type="entry name" value="WD40_repeat_dom_sf"/>
</dbReference>
<feature type="compositionally biased region" description="Polar residues" evidence="7">
    <location>
        <begin position="133"/>
        <end position="145"/>
    </location>
</feature>
<dbReference type="PROSITE" id="PS00678">
    <property type="entry name" value="WD_REPEATS_1"/>
    <property type="match status" value="1"/>
</dbReference>
<feature type="compositionally biased region" description="Polar residues" evidence="7">
    <location>
        <begin position="100"/>
        <end position="112"/>
    </location>
</feature>
<dbReference type="InterPro" id="IPR019775">
    <property type="entry name" value="WD40_repeat_CS"/>
</dbReference>
<dbReference type="EMBL" id="JAPZBS010000005">
    <property type="protein sequence ID" value="KAJ5371132.1"/>
    <property type="molecule type" value="Genomic_DNA"/>
</dbReference>
<reference evidence="8" key="2">
    <citation type="journal article" date="2023" name="IMA Fungus">
        <title>Comparative genomic study of the Penicillium genus elucidates a diverse pangenome and 15 lateral gene transfer events.</title>
        <authorList>
            <person name="Petersen C."/>
            <person name="Sorensen T."/>
            <person name="Nielsen M.R."/>
            <person name="Sondergaard T.E."/>
            <person name="Sorensen J.L."/>
            <person name="Fitzpatrick D.A."/>
            <person name="Frisvad J.C."/>
            <person name="Nielsen K.L."/>
        </authorList>
    </citation>
    <scope>NUCLEOTIDE SEQUENCE</scope>
    <source>
        <strain evidence="8">IBT 29864</strain>
    </source>
</reference>
<dbReference type="PANTHER" id="PTHR22852">
    <property type="entry name" value="LETHAL 2 DENTICLELESS PROTEIN RETINOIC ACID-REGULATED NUCLEAR MATRIX-ASSOCIATED PROTEIN"/>
    <property type="match status" value="1"/>
</dbReference>
<keyword evidence="2 6" id="KW-0853">WD repeat</keyword>
<dbReference type="GO" id="GO:0030674">
    <property type="term" value="F:protein-macromolecule adaptor activity"/>
    <property type="evidence" value="ECO:0007669"/>
    <property type="project" value="TreeGrafter"/>
</dbReference>
<dbReference type="InterPro" id="IPR015943">
    <property type="entry name" value="WD40/YVTN_repeat-like_dom_sf"/>
</dbReference>
<dbReference type="GeneID" id="81439332"/>
<gene>
    <name evidence="8" type="ORF">N7496_007224</name>
</gene>
<keyword evidence="9" id="KW-1185">Reference proteome</keyword>
<sequence>MRATRPDPLLPSYPLGPNLFTPNVSRHRPSPLFGLIEHTMDRFSGLPEPPRSEPIFPHSSQEIPSSPPSVASEAGGGRRQRKPPTVTPRSFRRFFTPRSLLNSGNNASNVKTSRQALRALTSPAVNRLGPAFTRSSKTGGAQSPNHGLPEDFPRTPSRKRKHSFSSAASPLQSSPLKKVRVRSPVGDERAVVRDIDVTAVIARGRNTQTVPTSPPKRRPVSPISRSRVLQTSGSFFMRTLEGSRANRLTIRSTAGAGWQDLTSDFHSRPEDRHSCTSYANDGQLALPFCNASCNTNSLVAVGDEEGGIRLLDSSKEDERGFSSAYLGFRPHMNSIMDLEFSSDDLLLATASGDQTSLIIDMTTQRPIHCLQNHVSSVKRVQFQPASNNKVLATCSRDGNVNIWDLRCKGFERPSLQVRCSLESETESSNASAAPKMTYPHVLNTIHGAHAYSTPQKPALDKSEAPPFGRTDITVTSLAFLPPGQENLFVTASEASASVRLWDLRTAHNNRRGRPVLPLSTTREPDSHIKYRRFGLTSMAFGGDGARLYTLCRDGTVYTYSTSHLVLGHAPELSLNHAHPRRSGGSDKEGLGPLYGFRHSRLQVSTFYVKLAVRKASDDRAEMLAVGSSDHCPILFPTDERFLQSPVKTYSNDLPPTRTSLFTTRSGLRRTNSGMGLSGRLEDTIPIYESGTPLVEGHQKEVTGLSWTVNGELITVGDDYLARCWREGPEARELRTQGQKDGRDWQCGWAATTDSYDDEDE</sequence>
<feature type="region of interest" description="Disordered" evidence="7">
    <location>
        <begin position="127"/>
        <end position="182"/>
    </location>
</feature>
<name>A0A9W9S3T2_9EURO</name>
<evidence type="ECO:0000256" key="3">
    <source>
        <dbReference type="ARBA" id="ARBA00022737"/>
    </source>
</evidence>
<evidence type="ECO:0000256" key="4">
    <source>
        <dbReference type="ARBA" id="ARBA00022786"/>
    </source>
</evidence>
<organism evidence="8 9">
    <name type="scientific">Penicillium cataractarum</name>
    <dbReference type="NCBI Taxonomy" id="2100454"/>
    <lineage>
        <taxon>Eukaryota</taxon>
        <taxon>Fungi</taxon>
        <taxon>Dikarya</taxon>
        <taxon>Ascomycota</taxon>
        <taxon>Pezizomycotina</taxon>
        <taxon>Eurotiomycetes</taxon>
        <taxon>Eurotiomycetidae</taxon>
        <taxon>Eurotiales</taxon>
        <taxon>Aspergillaceae</taxon>
        <taxon>Penicillium</taxon>
    </lineage>
</organism>
<feature type="compositionally biased region" description="Low complexity" evidence="7">
    <location>
        <begin position="83"/>
        <end position="99"/>
    </location>
</feature>
<evidence type="ECO:0000256" key="6">
    <source>
        <dbReference type="PROSITE-ProRule" id="PRU00221"/>
    </source>
</evidence>
<feature type="region of interest" description="Disordered" evidence="7">
    <location>
        <begin position="43"/>
        <end position="112"/>
    </location>
</feature>
<dbReference type="InterPro" id="IPR051865">
    <property type="entry name" value="WD-repeat_CDT2_adapter"/>
</dbReference>
<keyword evidence="3" id="KW-0677">Repeat</keyword>
<dbReference type="InterPro" id="IPR001680">
    <property type="entry name" value="WD40_rpt"/>
</dbReference>
<feature type="repeat" description="WD" evidence="6">
    <location>
        <begin position="370"/>
        <end position="406"/>
    </location>
</feature>
<evidence type="ECO:0000256" key="5">
    <source>
        <dbReference type="ARBA" id="ARBA00038344"/>
    </source>
</evidence>
<dbReference type="GO" id="GO:0043161">
    <property type="term" value="P:proteasome-mediated ubiquitin-dependent protein catabolic process"/>
    <property type="evidence" value="ECO:0007669"/>
    <property type="project" value="TreeGrafter"/>
</dbReference>
<protein>
    <submittedName>
        <fullName evidence="8">Uncharacterized protein</fullName>
    </submittedName>
</protein>
<dbReference type="PANTHER" id="PTHR22852:SF0">
    <property type="entry name" value="DENTICLELESS PROTEIN HOMOLOG"/>
    <property type="match status" value="1"/>
</dbReference>
<dbReference type="OrthoDB" id="2096344at2759"/>
<dbReference type="RefSeq" id="XP_056555566.1">
    <property type="nucleotide sequence ID" value="XM_056700153.1"/>
</dbReference>
<evidence type="ECO:0000256" key="2">
    <source>
        <dbReference type="ARBA" id="ARBA00022574"/>
    </source>
</evidence>
<dbReference type="SUPFAM" id="SSF50978">
    <property type="entry name" value="WD40 repeat-like"/>
    <property type="match status" value="1"/>
</dbReference>
<dbReference type="Pfam" id="PF00400">
    <property type="entry name" value="WD40"/>
    <property type="match status" value="3"/>
</dbReference>
<dbReference type="Gene3D" id="2.130.10.10">
    <property type="entry name" value="YVTN repeat-like/Quinoprotein amine dehydrogenase"/>
    <property type="match status" value="2"/>
</dbReference>
<evidence type="ECO:0000313" key="9">
    <source>
        <dbReference type="Proteomes" id="UP001147782"/>
    </source>
</evidence>
<reference evidence="8" key="1">
    <citation type="submission" date="2022-11" db="EMBL/GenBank/DDBJ databases">
        <authorList>
            <person name="Petersen C."/>
        </authorList>
    </citation>
    <scope>NUCLEOTIDE SEQUENCE</scope>
    <source>
        <strain evidence="8">IBT 29864</strain>
    </source>
</reference>
<keyword evidence="4" id="KW-0833">Ubl conjugation pathway</keyword>
<feature type="region of interest" description="Disordered" evidence="7">
    <location>
        <begin position="734"/>
        <end position="760"/>
    </location>
</feature>
<evidence type="ECO:0000256" key="1">
    <source>
        <dbReference type="ARBA" id="ARBA00004906"/>
    </source>
</evidence>
<dbReference type="SMART" id="SM00320">
    <property type="entry name" value="WD40"/>
    <property type="match status" value="5"/>
</dbReference>
<evidence type="ECO:0000256" key="7">
    <source>
        <dbReference type="SAM" id="MobiDB-lite"/>
    </source>
</evidence>
<proteinExistence type="inferred from homology"/>
<dbReference type="AlphaFoldDB" id="A0A9W9S3T2"/>
<comment type="caution">
    <text evidence="8">The sequence shown here is derived from an EMBL/GenBank/DDBJ whole genome shotgun (WGS) entry which is preliminary data.</text>
</comment>
<dbReference type="PROSITE" id="PS50082">
    <property type="entry name" value="WD_REPEATS_2"/>
    <property type="match status" value="1"/>
</dbReference>